<name>A0A672KVA2_SINGR</name>
<dbReference type="Pfam" id="PF00566">
    <property type="entry name" value="RabGAP-TBC"/>
    <property type="match status" value="1"/>
</dbReference>
<evidence type="ECO:0000259" key="5">
    <source>
        <dbReference type="PROSITE" id="PS50086"/>
    </source>
</evidence>
<dbReference type="AlphaFoldDB" id="A0A672KVA2"/>
<organism evidence="6 7">
    <name type="scientific">Sinocyclocheilus grahami</name>
    <name type="common">Dianchi golden-line fish</name>
    <name type="synonym">Barbus grahami</name>
    <dbReference type="NCBI Taxonomy" id="75366"/>
    <lineage>
        <taxon>Eukaryota</taxon>
        <taxon>Metazoa</taxon>
        <taxon>Chordata</taxon>
        <taxon>Craniata</taxon>
        <taxon>Vertebrata</taxon>
        <taxon>Euteleostomi</taxon>
        <taxon>Actinopterygii</taxon>
        <taxon>Neopterygii</taxon>
        <taxon>Teleostei</taxon>
        <taxon>Ostariophysi</taxon>
        <taxon>Cypriniformes</taxon>
        <taxon>Cyprinidae</taxon>
        <taxon>Cyprininae</taxon>
        <taxon>Sinocyclocheilus</taxon>
    </lineage>
</organism>
<reference evidence="6" key="1">
    <citation type="submission" date="2025-08" db="UniProtKB">
        <authorList>
            <consortium name="Ensembl"/>
        </authorList>
    </citation>
    <scope>IDENTIFICATION</scope>
</reference>
<evidence type="ECO:0000313" key="7">
    <source>
        <dbReference type="Proteomes" id="UP000472262"/>
    </source>
</evidence>
<dbReference type="FunFam" id="1.10.10.2750:FF:000002">
    <property type="entry name" value="TBC1 domain family member 4"/>
    <property type="match status" value="1"/>
</dbReference>
<dbReference type="GO" id="GO:0005096">
    <property type="term" value="F:GTPase activator activity"/>
    <property type="evidence" value="ECO:0007669"/>
    <property type="project" value="UniProtKB-KW"/>
</dbReference>
<keyword evidence="2" id="KW-0597">Phosphoprotein</keyword>
<dbReference type="InterPro" id="IPR000195">
    <property type="entry name" value="Rab-GAP-TBC_dom"/>
</dbReference>
<feature type="compositionally biased region" description="Polar residues" evidence="3">
    <location>
        <begin position="458"/>
        <end position="473"/>
    </location>
</feature>
<evidence type="ECO:0000256" key="3">
    <source>
        <dbReference type="SAM" id="MobiDB-lite"/>
    </source>
</evidence>
<dbReference type="PANTHER" id="PTHR47219:SF14">
    <property type="entry name" value="TBC1 DOMAIN FAMILY MEMBER 4"/>
    <property type="match status" value="1"/>
</dbReference>
<dbReference type="InterPro" id="IPR050302">
    <property type="entry name" value="Rab_GAP_TBC_domain"/>
</dbReference>
<dbReference type="PANTHER" id="PTHR47219">
    <property type="entry name" value="RAB GTPASE-ACTIVATING PROTEIN 1-LIKE"/>
    <property type="match status" value="1"/>
</dbReference>
<evidence type="ECO:0000256" key="1">
    <source>
        <dbReference type="ARBA" id="ARBA00022468"/>
    </source>
</evidence>
<dbReference type="CDD" id="cd00934">
    <property type="entry name" value="PTB"/>
    <property type="match status" value="1"/>
</dbReference>
<dbReference type="InterPro" id="IPR021785">
    <property type="entry name" value="DUF3350"/>
</dbReference>
<feature type="region of interest" description="Disordered" evidence="3">
    <location>
        <begin position="511"/>
        <end position="537"/>
    </location>
</feature>
<feature type="domain" description="PID" evidence="4">
    <location>
        <begin position="20"/>
        <end position="152"/>
    </location>
</feature>
<feature type="region of interest" description="Disordered" evidence="3">
    <location>
        <begin position="628"/>
        <end position="652"/>
    </location>
</feature>
<gene>
    <name evidence="6" type="primary">tbc1d4</name>
</gene>
<feature type="compositionally biased region" description="Polar residues" evidence="3">
    <location>
        <begin position="703"/>
        <end position="714"/>
    </location>
</feature>
<dbReference type="Pfam" id="PF00640">
    <property type="entry name" value="PID"/>
    <property type="match status" value="1"/>
</dbReference>
<feature type="region of interest" description="Disordered" evidence="3">
    <location>
        <begin position="293"/>
        <end position="328"/>
    </location>
</feature>
<dbReference type="Gene3D" id="1.10.10.2750">
    <property type="match status" value="1"/>
</dbReference>
<dbReference type="Proteomes" id="UP000472262">
    <property type="component" value="Unassembled WGS sequence"/>
</dbReference>
<keyword evidence="1" id="KW-0343">GTPase activation</keyword>
<feature type="domain" description="Rab-GAP TBC" evidence="5">
    <location>
        <begin position="811"/>
        <end position="1005"/>
    </location>
</feature>
<evidence type="ECO:0000313" key="6">
    <source>
        <dbReference type="Ensembl" id="ENSSGRP00000014623.1"/>
    </source>
</evidence>
<dbReference type="Ensembl" id="ENSSGRT00000015797.1">
    <property type="protein sequence ID" value="ENSSGRP00000014623.1"/>
    <property type="gene ID" value="ENSSGRG00000009094.1"/>
</dbReference>
<dbReference type="FunFam" id="2.30.29.30:FF:000287">
    <property type="entry name" value="TBC1 domain family member 4 isoform X1"/>
    <property type="match status" value="1"/>
</dbReference>
<dbReference type="InterPro" id="IPR035969">
    <property type="entry name" value="Rab-GAP_TBC_sf"/>
</dbReference>
<evidence type="ECO:0000259" key="4">
    <source>
        <dbReference type="PROSITE" id="PS01179"/>
    </source>
</evidence>
<dbReference type="Pfam" id="PF11830">
    <property type="entry name" value="DUF3350"/>
    <property type="match status" value="1"/>
</dbReference>
<dbReference type="SUPFAM" id="SSF47923">
    <property type="entry name" value="Ypt/Rab-GAP domain of gyp1p"/>
    <property type="match status" value="1"/>
</dbReference>
<dbReference type="PROSITE" id="PS01179">
    <property type="entry name" value="PID"/>
    <property type="match status" value="1"/>
</dbReference>
<dbReference type="SUPFAM" id="SSF50729">
    <property type="entry name" value="PH domain-like"/>
    <property type="match status" value="1"/>
</dbReference>
<dbReference type="Gene3D" id="2.30.29.30">
    <property type="entry name" value="Pleckstrin-homology domain (PH domain)/Phosphotyrosine-binding domain (PTB)"/>
    <property type="match status" value="1"/>
</dbReference>
<accession>A0A672KVA2</accession>
<sequence length="1006" mass="114109">MEGQDGKGNNDSNQKADNRFALWYMGWSSLDRRTTLPMLPWLVAEIRRKSEKNESGPAQAREVQLYLSPPLIRCVPANSSNPSVFIFEHKAQFISRFIHNSHDLSYFAYLIRSQPDNPESEMACHVFKACDPNKVPEVISSIRQVSKAALKEESKPRQDSDESFYNSQKFEVLYCGKVTVNHKKAPSTLIDDCIDKFRQHEIERKRLRLLNGQRSSTEAPVEFIMGDDPLSSSLCKVDELETNLIEEELSEKGNGNLDLTSSSSTGSLLGVFPECILEDSDFGEQQEIRTRCNSLAGGLQKRPREAGKGSTRRRHASEPNNVQPSDADKNRTMLFQVLHADTSLLLVDEVMLTLKQAFTTAAALQSSKNQIELCEACPMHDLHKLCERIEGLYPPRAKLAIQKYLSELSDNEQVNIFERVQKMKPASDHEENELVILHLRQLCETKQKSHVHIGEVPQNASGSTMTSDNSSAGRNKLDALKNKARSSLTSSLENIISRGANRMRMRLGSMGSFDRQADSPGDSPPGTPPSYLEEDPDAPQFRRRAHTFSHPPIKKKISFTEVSSQACKAPLRRQQSLAPELLQSSTVGFSRVRSVSESESYFSLSSSFHTPTFLKTFYQGSLSSLASLSDGESLKSGNGEGRKRSLSGCSTDSLTLVPPRRVSWRQKIFLRVASPMNKPSASMQNVDHMDGRELLPLSPRALNQDQNPQVSPLTPEQGFGGEKGRRSPADYRALWKKAIHQQILLIRMEKENQRLEASRDELHIRKMKLDYQEVCQCSKEVQALWDRKLSSPCRTKVQWDKEEIHGAVCQGVPKSRRGEVWLLLSQQYRLRHRLPQRQQPPETPYQDLLKQLTAQQHAILVDLGRTFPTHQYFSTQLGAGQLSLYNLLKAYSLLDTEVGYCQGISFVAGLLLLHMSEEQAFDTLKFLMYDLGIRRQYRPDMISLQIQMYQLSRLLHDYHRNLYTHLEEHEICPSLYAAPWFLTLFASQFQLGFVARIFGIFHFLSN</sequence>
<dbReference type="SMART" id="SM00164">
    <property type="entry name" value="TBC"/>
    <property type="match status" value="1"/>
</dbReference>
<protein>
    <submittedName>
        <fullName evidence="6">TBC1 domain family member 4</fullName>
    </submittedName>
</protein>
<feature type="region of interest" description="Disordered" evidence="3">
    <location>
        <begin position="703"/>
        <end position="726"/>
    </location>
</feature>
<proteinExistence type="predicted"/>
<dbReference type="SMART" id="SM00462">
    <property type="entry name" value="PTB"/>
    <property type="match status" value="1"/>
</dbReference>
<dbReference type="FunFam" id="1.10.8.270:FF:000001">
    <property type="entry name" value="TBC1 domain family member 1"/>
    <property type="match status" value="1"/>
</dbReference>
<keyword evidence="7" id="KW-1185">Reference proteome</keyword>
<dbReference type="InterPro" id="IPR006020">
    <property type="entry name" value="PTB/PI_dom"/>
</dbReference>
<dbReference type="Gene3D" id="1.10.472.80">
    <property type="entry name" value="Ypt/Rab-GAP domain of gyp1p, domain 3"/>
    <property type="match status" value="1"/>
</dbReference>
<dbReference type="InterPro" id="IPR011993">
    <property type="entry name" value="PH-like_dom_sf"/>
</dbReference>
<feature type="region of interest" description="Disordered" evidence="3">
    <location>
        <begin position="454"/>
        <end position="474"/>
    </location>
</feature>
<dbReference type="PROSITE" id="PS50086">
    <property type="entry name" value="TBC_RABGAP"/>
    <property type="match status" value="1"/>
</dbReference>
<dbReference type="Gene3D" id="1.10.8.270">
    <property type="entry name" value="putative rabgap domain of human tbc1 domain family member 14 like domains"/>
    <property type="match status" value="1"/>
</dbReference>
<reference evidence="6" key="2">
    <citation type="submission" date="2025-09" db="UniProtKB">
        <authorList>
            <consortium name="Ensembl"/>
        </authorList>
    </citation>
    <scope>IDENTIFICATION</scope>
</reference>
<evidence type="ECO:0000256" key="2">
    <source>
        <dbReference type="ARBA" id="ARBA00022553"/>
    </source>
</evidence>